<sequence length="177" mass="19281">MDLMHALRTRRSIRKFEARAVPEAMIRQVLEAAMAAPSAGNAQPWQFVILNDPAKLAEAAAVHPYAKMAAHAPVGILVCGDLSLEKYAGYWVQDCAAAMQNLLLAAHGLGLGAVWTGIYPIEERVSAFTKLAGLPQGVIPLGFAPMGWPAQPSGEVNRFREDRIHYNMYSLCVDNTH</sequence>
<name>A0A7K1KR48_9BACT</name>
<keyword evidence="1" id="KW-0285">Flavoprotein</keyword>
<dbReference type="PANTHER" id="PTHR23026:SF90">
    <property type="entry name" value="IODOTYROSINE DEIODINASE 1"/>
    <property type="match status" value="1"/>
</dbReference>
<dbReference type="PANTHER" id="PTHR23026">
    <property type="entry name" value="NADPH NITROREDUCTASE"/>
    <property type="match status" value="1"/>
</dbReference>
<gene>
    <name evidence="5" type="ORF">GKC30_13045</name>
</gene>
<comment type="caution">
    <text evidence="5">The sequence shown here is derived from an EMBL/GenBank/DDBJ whole genome shotgun (WGS) entry which is preliminary data.</text>
</comment>
<keyword evidence="3" id="KW-0560">Oxidoreductase</keyword>
<evidence type="ECO:0000256" key="2">
    <source>
        <dbReference type="ARBA" id="ARBA00022643"/>
    </source>
</evidence>
<evidence type="ECO:0000256" key="3">
    <source>
        <dbReference type="ARBA" id="ARBA00023002"/>
    </source>
</evidence>
<dbReference type="AlphaFoldDB" id="A0A7K1KR48"/>
<dbReference type="Gene3D" id="3.40.109.10">
    <property type="entry name" value="NADH Oxidase"/>
    <property type="match status" value="1"/>
</dbReference>
<reference evidence="5 6" key="1">
    <citation type="submission" date="2019-11" db="EMBL/GenBank/DDBJ databases">
        <title>Pseudodesulfovibrio alkaliphilus, sp. nov., an alkaliphilic sulfate-reducing bacteria from mud volcano of Taman peninsula, Russia.</title>
        <authorList>
            <person name="Frolova A."/>
            <person name="Merkel A.Y."/>
            <person name="Slobodkin A.I."/>
        </authorList>
    </citation>
    <scope>NUCLEOTIDE SEQUENCE [LARGE SCALE GENOMIC DNA]</scope>
    <source>
        <strain evidence="5 6">F-1</strain>
    </source>
</reference>
<accession>A0A7K1KR48</accession>
<evidence type="ECO:0000313" key="5">
    <source>
        <dbReference type="EMBL" id="MUM78563.1"/>
    </source>
</evidence>
<dbReference type="Pfam" id="PF00881">
    <property type="entry name" value="Nitroreductase"/>
    <property type="match status" value="1"/>
</dbReference>
<evidence type="ECO:0000313" key="6">
    <source>
        <dbReference type="Proteomes" id="UP000461162"/>
    </source>
</evidence>
<dbReference type="CDD" id="cd02150">
    <property type="entry name" value="nitroreductase"/>
    <property type="match status" value="1"/>
</dbReference>
<dbReference type="InterPro" id="IPR000415">
    <property type="entry name" value="Nitroreductase-like"/>
</dbReference>
<protein>
    <submittedName>
        <fullName evidence="5">Nitroreductase family protein</fullName>
    </submittedName>
</protein>
<dbReference type="RefSeq" id="WP_155935408.1">
    <property type="nucleotide sequence ID" value="NZ_WODC01000009.1"/>
</dbReference>
<dbReference type="GO" id="GO:0016491">
    <property type="term" value="F:oxidoreductase activity"/>
    <property type="evidence" value="ECO:0007669"/>
    <property type="project" value="UniProtKB-KW"/>
</dbReference>
<dbReference type="Proteomes" id="UP000461162">
    <property type="component" value="Unassembled WGS sequence"/>
</dbReference>
<proteinExistence type="predicted"/>
<evidence type="ECO:0000256" key="1">
    <source>
        <dbReference type="ARBA" id="ARBA00022630"/>
    </source>
</evidence>
<feature type="domain" description="Nitroreductase" evidence="4">
    <location>
        <begin position="7"/>
        <end position="148"/>
    </location>
</feature>
<keyword evidence="6" id="KW-1185">Reference proteome</keyword>
<keyword evidence="2" id="KW-0288">FMN</keyword>
<dbReference type="EMBL" id="WODC01000009">
    <property type="protein sequence ID" value="MUM78563.1"/>
    <property type="molecule type" value="Genomic_DNA"/>
</dbReference>
<dbReference type="InterPro" id="IPR029479">
    <property type="entry name" value="Nitroreductase"/>
</dbReference>
<dbReference type="InterPro" id="IPR050627">
    <property type="entry name" value="Nitroreductase/BluB"/>
</dbReference>
<evidence type="ECO:0000259" key="4">
    <source>
        <dbReference type="Pfam" id="PF00881"/>
    </source>
</evidence>
<organism evidence="5 6">
    <name type="scientific">Pseudodesulfovibrio alkaliphilus</name>
    <dbReference type="NCBI Taxonomy" id="2661613"/>
    <lineage>
        <taxon>Bacteria</taxon>
        <taxon>Pseudomonadati</taxon>
        <taxon>Thermodesulfobacteriota</taxon>
        <taxon>Desulfovibrionia</taxon>
        <taxon>Desulfovibrionales</taxon>
        <taxon>Desulfovibrionaceae</taxon>
    </lineage>
</organism>
<dbReference type="SUPFAM" id="SSF55469">
    <property type="entry name" value="FMN-dependent nitroreductase-like"/>
    <property type="match status" value="1"/>
</dbReference>